<feature type="binding site" evidence="6">
    <location>
        <position position="109"/>
    </location>
    <ligand>
        <name>Zn(2+)</name>
        <dbReference type="ChEBI" id="CHEBI:29105"/>
    </ligand>
</feature>
<comment type="subcellular location">
    <subcellularLocation>
        <location evidence="1">Membrane</location>
        <topology evidence="1">Multi-pass membrane protein</topology>
    </subcellularLocation>
</comment>
<proteinExistence type="inferred from homology"/>
<feature type="transmembrane region" description="Helical" evidence="7">
    <location>
        <begin position="202"/>
        <end position="219"/>
    </location>
</feature>
<gene>
    <name evidence="8" type="ORF">ACA1_287810</name>
</gene>
<dbReference type="KEGG" id="acan:ACA1_287810"/>
<dbReference type="GO" id="GO:0046872">
    <property type="term" value="F:metal ion binding"/>
    <property type="evidence" value="ECO:0007669"/>
    <property type="project" value="UniProtKB-KW"/>
</dbReference>
<feature type="transmembrane region" description="Helical" evidence="7">
    <location>
        <begin position="177"/>
        <end position="195"/>
    </location>
</feature>
<evidence type="ECO:0000256" key="7">
    <source>
        <dbReference type="SAM" id="Phobius"/>
    </source>
</evidence>
<reference evidence="8 9" key="1">
    <citation type="journal article" date="2013" name="Genome Biol.">
        <title>Genome of Acanthamoeba castellanii highlights extensive lateral gene transfer and early evolution of tyrosine kinase signaling.</title>
        <authorList>
            <person name="Clarke M."/>
            <person name="Lohan A.J."/>
            <person name="Liu B."/>
            <person name="Lagkouvardos I."/>
            <person name="Roy S."/>
            <person name="Zafar N."/>
            <person name="Bertelli C."/>
            <person name="Schilde C."/>
            <person name="Kianianmomeni A."/>
            <person name="Burglin T.R."/>
            <person name="Frech C."/>
            <person name="Turcotte B."/>
            <person name="Kopec K.O."/>
            <person name="Synnott J.M."/>
            <person name="Choo C."/>
            <person name="Paponov I."/>
            <person name="Finkler A."/>
            <person name="Soon Heng Tan C."/>
            <person name="Hutchins A.P."/>
            <person name="Weinmeier T."/>
            <person name="Rattei T."/>
            <person name="Chu J.S."/>
            <person name="Gimenez G."/>
            <person name="Irimia M."/>
            <person name="Rigden D.J."/>
            <person name="Fitzpatrick D.A."/>
            <person name="Lorenzo-Morales J."/>
            <person name="Bateman A."/>
            <person name="Chiu C.H."/>
            <person name="Tang P."/>
            <person name="Hegemann P."/>
            <person name="Fromm H."/>
            <person name="Raoult D."/>
            <person name="Greub G."/>
            <person name="Miranda-Saavedra D."/>
            <person name="Chen N."/>
            <person name="Nash P."/>
            <person name="Ginger M.L."/>
            <person name="Horn M."/>
            <person name="Schaap P."/>
            <person name="Caler L."/>
            <person name="Loftus B."/>
        </authorList>
    </citation>
    <scope>NUCLEOTIDE SEQUENCE [LARGE SCALE GENOMIC DNA]</scope>
    <source>
        <strain evidence="8 9">Neff</strain>
    </source>
</reference>
<dbReference type="GO" id="GO:0016020">
    <property type="term" value="C:membrane"/>
    <property type="evidence" value="ECO:0007669"/>
    <property type="project" value="UniProtKB-SubCell"/>
</dbReference>
<dbReference type="OMA" id="HSQPCPD"/>
<keyword evidence="6" id="KW-0479">Metal-binding</keyword>
<sequence length="270" mass="31079">MCCCGFFAPPPHGRLVPLDEAEPYNRGNPYIHTGYRVRYDLKLTLRSLLFLHNEWANVWTHLSALIGFFFLMFYAYSTWLADGSFSDKAMFLVWVISAQTLLFSSSFFHLTECMGPKVWLIGVRMDYTSISVLIVGSYFPMIHYLFACHSGWQYFYIGLMLALGVLVKPEFQALRASLYVAMGLFGALCAPHVYILSSSEELAGLMPGGTYIVGAYIYATKIPEKWFPGKFDYWWHSHMIWHIFVVAATMWHYSAVYHAHEWRTNFPCAS</sequence>
<feature type="transmembrane region" description="Helical" evidence="7">
    <location>
        <begin position="130"/>
        <end position="147"/>
    </location>
</feature>
<evidence type="ECO:0000256" key="1">
    <source>
        <dbReference type="ARBA" id="ARBA00004141"/>
    </source>
</evidence>
<feature type="transmembrane region" description="Helical" evidence="7">
    <location>
        <begin position="58"/>
        <end position="77"/>
    </location>
</feature>
<feature type="transmembrane region" description="Helical" evidence="7">
    <location>
        <begin position="239"/>
        <end position="257"/>
    </location>
</feature>
<feature type="transmembrane region" description="Helical" evidence="7">
    <location>
        <begin position="89"/>
        <end position="110"/>
    </location>
</feature>
<protein>
    <submittedName>
        <fullName evidence="8">HemolysinIII related subfamily protein</fullName>
    </submittedName>
</protein>
<evidence type="ECO:0000256" key="3">
    <source>
        <dbReference type="ARBA" id="ARBA00022692"/>
    </source>
</evidence>
<keyword evidence="4 7" id="KW-1133">Transmembrane helix</keyword>
<dbReference type="PANTHER" id="PTHR20855">
    <property type="entry name" value="ADIPOR/PROGESTIN RECEPTOR-RELATED"/>
    <property type="match status" value="1"/>
</dbReference>
<dbReference type="GeneID" id="14926123"/>
<keyword evidence="5 7" id="KW-0472">Membrane</keyword>
<dbReference type="Proteomes" id="UP000011083">
    <property type="component" value="Unassembled WGS sequence"/>
</dbReference>
<evidence type="ECO:0000256" key="2">
    <source>
        <dbReference type="ARBA" id="ARBA00007018"/>
    </source>
</evidence>
<keyword evidence="9" id="KW-1185">Reference proteome</keyword>
<dbReference type="Pfam" id="PF03006">
    <property type="entry name" value="HlyIII"/>
    <property type="match status" value="1"/>
</dbReference>
<dbReference type="InterPro" id="IPR004254">
    <property type="entry name" value="AdipoR/HlyIII-related"/>
</dbReference>
<name>L8HIR3_ACACF</name>
<feature type="binding site" evidence="6">
    <location>
        <position position="242"/>
    </location>
    <ligand>
        <name>Zn(2+)</name>
        <dbReference type="ChEBI" id="CHEBI:29105"/>
    </ligand>
</feature>
<evidence type="ECO:0000256" key="6">
    <source>
        <dbReference type="PIRSR" id="PIRSR604254-1"/>
    </source>
</evidence>
<dbReference type="OrthoDB" id="529367at2759"/>
<comment type="similarity">
    <text evidence="2">Belongs to the ADIPOR family.</text>
</comment>
<evidence type="ECO:0000256" key="5">
    <source>
        <dbReference type="ARBA" id="ARBA00023136"/>
    </source>
</evidence>
<dbReference type="PANTHER" id="PTHR20855:SF52">
    <property type="entry name" value="ADIPONECTIN RECEPTOR PROTEIN"/>
    <property type="match status" value="1"/>
</dbReference>
<feature type="binding site" evidence="6">
    <location>
        <position position="238"/>
    </location>
    <ligand>
        <name>Zn(2+)</name>
        <dbReference type="ChEBI" id="CHEBI:29105"/>
    </ligand>
</feature>
<keyword evidence="3 7" id="KW-0812">Transmembrane</keyword>
<evidence type="ECO:0000256" key="4">
    <source>
        <dbReference type="ARBA" id="ARBA00022989"/>
    </source>
</evidence>
<dbReference type="RefSeq" id="XP_004367835.1">
    <property type="nucleotide sequence ID" value="XM_004367778.1"/>
</dbReference>
<keyword evidence="6" id="KW-0862">Zinc</keyword>
<dbReference type="GO" id="GO:0038023">
    <property type="term" value="F:signaling receptor activity"/>
    <property type="evidence" value="ECO:0007669"/>
    <property type="project" value="TreeGrafter"/>
</dbReference>
<dbReference type="EMBL" id="KB007805">
    <property type="protein sequence ID" value="ELR25080.1"/>
    <property type="molecule type" value="Genomic_DNA"/>
</dbReference>
<evidence type="ECO:0000313" key="9">
    <source>
        <dbReference type="Proteomes" id="UP000011083"/>
    </source>
</evidence>
<organism evidence="8 9">
    <name type="scientific">Acanthamoeba castellanii (strain ATCC 30010 / Neff)</name>
    <dbReference type="NCBI Taxonomy" id="1257118"/>
    <lineage>
        <taxon>Eukaryota</taxon>
        <taxon>Amoebozoa</taxon>
        <taxon>Discosea</taxon>
        <taxon>Longamoebia</taxon>
        <taxon>Centramoebida</taxon>
        <taxon>Acanthamoebidae</taxon>
        <taxon>Acanthamoeba</taxon>
    </lineage>
</organism>
<evidence type="ECO:0000313" key="8">
    <source>
        <dbReference type="EMBL" id="ELR25080.1"/>
    </source>
</evidence>
<accession>L8HIR3</accession>
<dbReference type="VEuPathDB" id="AmoebaDB:ACA1_287810"/>
<dbReference type="AlphaFoldDB" id="L8HIR3"/>